<accession>A0AA38VSG3</accession>
<dbReference type="Gene3D" id="3.40.50.720">
    <property type="entry name" value="NAD(P)-binding Rossmann-like Domain"/>
    <property type="match status" value="1"/>
</dbReference>
<keyword evidence="2" id="KW-0521">NADP</keyword>
<dbReference type="EMBL" id="JANBVN010000021">
    <property type="protein sequence ID" value="KAJ9161567.1"/>
    <property type="molecule type" value="Genomic_DNA"/>
</dbReference>
<proteinExistence type="inferred from homology"/>
<dbReference type="PANTHER" id="PTHR44229:SF4">
    <property type="entry name" value="15-HYDROXYPROSTAGLANDIN DEHYDROGENASE [NAD(+)]"/>
    <property type="match status" value="1"/>
</dbReference>
<comment type="similarity">
    <text evidence="1">Belongs to the short-chain dehydrogenases/reductases (SDR) family.</text>
</comment>
<reference evidence="4" key="1">
    <citation type="submission" date="2022-07" db="EMBL/GenBank/DDBJ databases">
        <title>Fungi with potential for degradation of polypropylene.</title>
        <authorList>
            <person name="Gostincar C."/>
        </authorList>
    </citation>
    <scope>NUCLEOTIDE SEQUENCE</scope>
    <source>
        <strain evidence="4">EXF-13287</strain>
    </source>
</reference>
<dbReference type="PROSITE" id="PS00061">
    <property type="entry name" value="ADH_SHORT"/>
    <property type="match status" value="1"/>
</dbReference>
<dbReference type="PANTHER" id="PTHR44229">
    <property type="entry name" value="15-HYDROXYPROSTAGLANDIN DEHYDROGENASE [NAD(+)]"/>
    <property type="match status" value="1"/>
</dbReference>
<dbReference type="GO" id="GO:0005737">
    <property type="term" value="C:cytoplasm"/>
    <property type="evidence" value="ECO:0007669"/>
    <property type="project" value="TreeGrafter"/>
</dbReference>
<dbReference type="Pfam" id="PF00106">
    <property type="entry name" value="adh_short"/>
    <property type="match status" value="1"/>
</dbReference>
<dbReference type="AlphaFoldDB" id="A0AA38VSG3"/>
<evidence type="ECO:0000313" key="5">
    <source>
        <dbReference type="Proteomes" id="UP001174691"/>
    </source>
</evidence>
<evidence type="ECO:0000256" key="1">
    <source>
        <dbReference type="ARBA" id="ARBA00006484"/>
    </source>
</evidence>
<dbReference type="GO" id="GO:0016491">
    <property type="term" value="F:oxidoreductase activity"/>
    <property type="evidence" value="ECO:0007669"/>
    <property type="project" value="UniProtKB-KW"/>
</dbReference>
<sequence>MGPAVEDVQKVAIVTGASSGMGKALATRLIEKGWLVALFDINQEAGTELASHLGPNASFFRTDVSSYPSQASAFAAVFDKWGRIDALLANAGIVDRSSIFILPHRSAPVTSIPPAPDLSTTDIDYKGVIYGVQLAIHFMRHNPVSPIPQGGTKKIIATASIAGVVPHPTYPEYNGAKAAVINFVRGAAPVLKIKEGITLGAVCPGIVDTPIIPQALVAAVSKGCLTPVETVVRAYEEFLDDEGEGRAGMVVECSADKVVPLKIPEMGNGEASRRAVTAWEPLFRRMHGEDSGLPDAIP</sequence>
<comment type="caution">
    <text evidence="4">The sequence shown here is derived from an EMBL/GenBank/DDBJ whole genome shotgun (WGS) entry which is preliminary data.</text>
</comment>
<name>A0AA38VSG3_9PEZI</name>
<keyword evidence="5" id="KW-1185">Reference proteome</keyword>
<gene>
    <name evidence="4" type="ORF">NKR19_g2170</name>
</gene>
<evidence type="ECO:0000256" key="2">
    <source>
        <dbReference type="ARBA" id="ARBA00022857"/>
    </source>
</evidence>
<evidence type="ECO:0000256" key="3">
    <source>
        <dbReference type="ARBA" id="ARBA00023002"/>
    </source>
</evidence>
<dbReference type="PRINTS" id="PR00081">
    <property type="entry name" value="GDHRDH"/>
</dbReference>
<dbReference type="InterPro" id="IPR036291">
    <property type="entry name" value="NAD(P)-bd_dom_sf"/>
</dbReference>
<protein>
    <submittedName>
        <fullName evidence="4">NAD(P)-binding protein</fullName>
    </submittedName>
</protein>
<keyword evidence="3" id="KW-0560">Oxidoreductase</keyword>
<evidence type="ECO:0000313" key="4">
    <source>
        <dbReference type="EMBL" id="KAJ9161567.1"/>
    </source>
</evidence>
<dbReference type="InterPro" id="IPR020904">
    <property type="entry name" value="Sc_DH/Rdtase_CS"/>
</dbReference>
<dbReference type="InterPro" id="IPR002347">
    <property type="entry name" value="SDR_fam"/>
</dbReference>
<organism evidence="4 5">
    <name type="scientific">Coniochaeta hoffmannii</name>
    <dbReference type="NCBI Taxonomy" id="91930"/>
    <lineage>
        <taxon>Eukaryota</taxon>
        <taxon>Fungi</taxon>
        <taxon>Dikarya</taxon>
        <taxon>Ascomycota</taxon>
        <taxon>Pezizomycotina</taxon>
        <taxon>Sordariomycetes</taxon>
        <taxon>Sordariomycetidae</taxon>
        <taxon>Coniochaetales</taxon>
        <taxon>Coniochaetaceae</taxon>
        <taxon>Coniochaeta</taxon>
    </lineage>
</organism>
<dbReference type="SUPFAM" id="SSF51735">
    <property type="entry name" value="NAD(P)-binding Rossmann-fold domains"/>
    <property type="match status" value="1"/>
</dbReference>
<dbReference type="Proteomes" id="UP001174691">
    <property type="component" value="Unassembled WGS sequence"/>
</dbReference>